<name>A0AAD6J5A0_DREDA</name>
<feature type="region of interest" description="Disordered" evidence="1">
    <location>
        <begin position="461"/>
        <end position="515"/>
    </location>
</feature>
<evidence type="ECO:0000256" key="1">
    <source>
        <dbReference type="SAM" id="MobiDB-lite"/>
    </source>
</evidence>
<feature type="compositionally biased region" description="Polar residues" evidence="1">
    <location>
        <begin position="1"/>
        <end position="14"/>
    </location>
</feature>
<dbReference type="AlphaFoldDB" id="A0AAD6J5A0"/>
<dbReference type="Gene3D" id="1.20.5.170">
    <property type="match status" value="1"/>
</dbReference>
<evidence type="ECO:0000313" key="2">
    <source>
        <dbReference type="EMBL" id="KAJ6264515.1"/>
    </source>
</evidence>
<proteinExistence type="predicted"/>
<gene>
    <name evidence="2" type="ORF">Dda_0662</name>
</gene>
<reference evidence="2" key="1">
    <citation type="submission" date="2023-01" db="EMBL/GenBank/DDBJ databases">
        <title>The chitinases involved in constricting ring structure development in the nematode-trapping fungus Drechslerella dactyloides.</title>
        <authorList>
            <person name="Wang R."/>
            <person name="Zhang L."/>
            <person name="Tang P."/>
            <person name="Li S."/>
            <person name="Liang L."/>
        </authorList>
    </citation>
    <scope>NUCLEOTIDE SEQUENCE</scope>
    <source>
        <strain evidence="2">YMF1.00031</strain>
    </source>
</reference>
<dbReference type="EMBL" id="JAQGDS010000001">
    <property type="protein sequence ID" value="KAJ6264515.1"/>
    <property type="molecule type" value="Genomic_DNA"/>
</dbReference>
<evidence type="ECO:0000313" key="3">
    <source>
        <dbReference type="Proteomes" id="UP001221413"/>
    </source>
</evidence>
<feature type="region of interest" description="Disordered" evidence="1">
    <location>
        <begin position="1"/>
        <end position="26"/>
    </location>
</feature>
<organism evidence="2 3">
    <name type="scientific">Drechslerella dactyloides</name>
    <name type="common">Nematode-trapping fungus</name>
    <name type="synonym">Arthrobotrys dactyloides</name>
    <dbReference type="NCBI Taxonomy" id="74499"/>
    <lineage>
        <taxon>Eukaryota</taxon>
        <taxon>Fungi</taxon>
        <taxon>Dikarya</taxon>
        <taxon>Ascomycota</taxon>
        <taxon>Pezizomycotina</taxon>
        <taxon>Orbiliomycetes</taxon>
        <taxon>Orbiliales</taxon>
        <taxon>Orbiliaceae</taxon>
        <taxon>Drechslerella</taxon>
    </lineage>
</organism>
<feature type="compositionally biased region" description="Basic and acidic residues" evidence="1">
    <location>
        <begin position="381"/>
        <end position="405"/>
    </location>
</feature>
<sequence>MSTEQSPQTPSEVESSPPAMQRRGGMRREVKAIKRAAFNAILALRSSHISLEPEPELEYIWKLDDEKINAVSHDGDLSAALVSKAIKATIMRGRIYTIPGKWETKDIEILTQLIEKGYLYPELSDHSSNFSDGSTDSNEIFLDKSISSLSATSAPAIPYSSSVKQHSHDDDFSMPAVSLKSDDDIDNEEQVQPALKAPPAICSPGPMNAEDIMKLPQGDVAGNLSLKTTPVAHAQETQQLLDDLHEERAIAEAQPKREQEMQNQISELNRAVQGLNHELADKDAKIRELELQLTEKHDIIAELQGRNWKNPPPSNSKYYEPGSFRGPSRMHLSRPVLVAGSEEPAPNEAYNDPSEYEVQTNALEIADPEDLAQGQGNGDELPEHGQDDGDELPEKGKEVSSKEVEEMGGGEPTQKNIMDERLELQSEREVSNNQLLQIHSERLNHIEDLQSITFERIEALEATPEAQPAAVDPEPATAEGDLNGTGDTTPNQPTERERKRRLFKFEFLRNRKDHD</sequence>
<keyword evidence="3" id="KW-1185">Reference proteome</keyword>
<accession>A0AAD6J5A0</accession>
<feature type="region of interest" description="Disordered" evidence="1">
    <location>
        <begin position="370"/>
        <end position="416"/>
    </location>
</feature>
<comment type="caution">
    <text evidence="2">The sequence shown here is derived from an EMBL/GenBank/DDBJ whole genome shotgun (WGS) entry which is preliminary data.</text>
</comment>
<feature type="compositionally biased region" description="Basic and acidic residues" evidence="1">
    <location>
        <begin position="503"/>
        <end position="515"/>
    </location>
</feature>
<dbReference type="Proteomes" id="UP001221413">
    <property type="component" value="Unassembled WGS sequence"/>
</dbReference>
<feature type="region of interest" description="Disordered" evidence="1">
    <location>
        <begin position="304"/>
        <end position="330"/>
    </location>
</feature>
<protein>
    <submittedName>
        <fullName evidence="2">Uncharacterized protein</fullName>
    </submittedName>
</protein>